<dbReference type="InterPro" id="IPR036271">
    <property type="entry name" value="Tet_transcr_reg_TetR-rel_C_sf"/>
</dbReference>
<evidence type="ECO:0000259" key="3">
    <source>
        <dbReference type="PROSITE" id="PS50977"/>
    </source>
</evidence>
<proteinExistence type="predicted"/>
<dbReference type="InterPro" id="IPR001647">
    <property type="entry name" value="HTH_TetR"/>
</dbReference>
<feature type="DNA-binding region" description="H-T-H motif" evidence="2">
    <location>
        <begin position="231"/>
        <end position="250"/>
    </location>
</feature>
<dbReference type="GO" id="GO:0003700">
    <property type="term" value="F:DNA-binding transcription factor activity"/>
    <property type="evidence" value="ECO:0007669"/>
    <property type="project" value="TreeGrafter"/>
</dbReference>
<dbReference type="EMBL" id="BMPI01000001">
    <property type="protein sequence ID" value="GGM02688.1"/>
    <property type="molecule type" value="Genomic_DNA"/>
</dbReference>
<dbReference type="GO" id="GO:0000976">
    <property type="term" value="F:transcription cis-regulatory region binding"/>
    <property type="evidence" value="ECO:0007669"/>
    <property type="project" value="TreeGrafter"/>
</dbReference>
<evidence type="ECO:0000256" key="2">
    <source>
        <dbReference type="PROSITE-ProRule" id="PRU00335"/>
    </source>
</evidence>
<evidence type="ECO:0000256" key="1">
    <source>
        <dbReference type="ARBA" id="ARBA00023125"/>
    </source>
</evidence>
<gene>
    <name evidence="4" type="ORF">GCM10007977_000070</name>
</gene>
<keyword evidence="5" id="KW-1185">Reference proteome</keyword>
<protein>
    <recommendedName>
        <fullName evidence="3">HTH tetR-type domain-containing protein</fullName>
    </recommendedName>
</protein>
<dbReference type="Gene3D" id="1.10.357.10">
    <property type="entry name" value="Tetracycline Repressor, domain 2"/>
    <property type="match status" value="2"/>
</dbReference>
<reference evidence="4" key="1">
    <citation type="journal article" date="2014" name="Int. J. Syst. Evol. Microbiol.">
        <title>Complete genome sequence of Corynebacterium casei LMG S-19264T (=DSM 44701T), isolated from a smear-ripened cheese.</title>
        <authorList>
            <consortium name="US DOE Joint Genome Institute (JGI-PGF)"/>
            <person name="Walter F."/>
            <person name="Albersmeier A."/>
            <person name="Kalinowski J."/>
            <person name="Ruckert C."/>
        </authorList>
    </citation>
    <scope>NUCLEOTIDE SEQUENCE</scope>
    <source>
        <strain evidence="4">JCM 19831</strain>
    </source>
</reference>
<evidence type="ECO:0000313" key="5">
    <source>
        <dbReference type="Proteomes" id="UP000642070"/>
    </source>
</evidence>
<dbReference type="InterPro" id="IPR009057">
    <property type="entry name" value="Homeodomain-like_sf"/>
</dbReference>
<dbReference type="SUPFAM" id="SSF48498">
    <property type="entry name" value="Tetracyclin repressor-like, C-terminal domain"/>
    <property type="match status" value="1"/>
</dbReference>
<dbReference type="PRINTS" id="PR00455">
    <property type="entry name" value="HTHTETR"/>
</dbReference>
<dbReference type="InterPro" id="IPR050109">
    <property type="entry name" value="HTH-type_TetR-like_transc_reg"/>
</dbReference>
<dbReference type="Gene3D" id="1.10.10.60">
    <property type="entry name" value="Homeodomain-like"/>
    <property type="match status" value="1"/>
</dbReference>
<keyword evidence="1 2" id="KW-0238">DNA-binding</keyword>
<comment type="caution">
    <text evidence="4">The sequence shown here is derived from an EMBL/GenBank/DDBJ whole genome shotgun (WGS) entry which is preliminary data.</text>
</comment>
<reference evidence="4" key="2">
    <citation type="submission" date="2020-09" db="EMBL/GenBank/DDBJ databases">
        <authorList>
            <person name="Sun Q."/>
            <person name="Ohkuma M."/>
        </authorList>
    </citation>
    <scope>NUCLEOTIDE SEQUENCE</scope>
    <source>
        <strain evidence="4">JCM 19831</strain>
    </source>
</reference>
<dbReference type="PANTHER" id="PTHR30055:SF146">
    <property type="entry name" value="HTH-TYPE TRANSCRIPTIONAL DUAL REGULATOR CECR"/>
    <property type="match status" value="1"/>
</dbReference>
<dbReference type="Pfam" id="PF00440">
    <property type="entry name" value="TetR_N"/>
    <property type="match status" value="2"/>
</dbReference>
<evidence type="ECO:0000313" key="4">
    <source>
        <dbReference type="EMBL" id="GGM02688.1"/>
    </source>
</evidence>
<sequence>MAGYSATTMNDIAEAVGVLPGSLYHHFRSKEDIAVELLLELNQALDECGVAASRRSDLAAADPEAAVRLLTTELTELSFRHAAAIRLRAHEAPPSVATARFAEAMQAQTPTLDRAWRSTVGALATVRPAPSVDLAIVRFALRRLAFHAPVYYPGAVPPRALGSHLCDIVLHGLAPGCPADEELDGSAALAAATDTIAGWRSPERPATQGDRAEIVAAARAEFARRGYEATTIRDIANAADVRMGTLYRRVESKEALLREIIDDHGAHFEQAFQAVMSAGSTPPETLDALARVFVHMSRRYHEEARIVLYGWAQREATTSPLHEYYVATQRRLARLERLMQRGFSTGQIRRIADPTELSLHFRSLLWLPFHEHARTSEARAHASLRWILLRGVLSAR</sequence>
<dbReference type="PANTHER" id="PTHR30055">
    <property type="entry name" value="HTH-TYPE TRANSCRIPTIONAL REGULATOR RUTR"/>
    <property type="match status" value="1"/>
</dbReference>
<dbReference type="PROSITE" id="PS50977">
    <property type="entry name" value="HTH_TETR_2"/>
    <property type="match status" value="2"/>
</dbReference>
<accession>A0A917SXK6</accession>
<dbReference type="Proteomes" id="UP000642070">
    <property type="component" value="Unassembled WGS sequence"/>
</dbReference>
<name>A0A917SXK6_9ACTN</name>
<feature type="domain" description="HTH tetR-type" evidence="3">
    <location>
        <begin position="208"/>
        <end position="268"/>
    </location>
</feature>
<dbReference type="AlphaFoldDB" id="A0A917SXK6"/>
<feature type="domain" description="HTH tetR-type" evidence="3">
    <location>
        <begin position="1"/>
        <end position="45"/>
    </location>
</feature>
<feature type="DNA-binding region" description="H-T-H motif" evidence="2">
    <location>
        <begin position="8"/>
        <end position="27"/>
    </location>
</feature>
<organism evidence="4 5">
    <name type="scientific">Dactylosporangium sucinum</name>
    <dbReference type="NCBI Taxonomy" id="1424081"/>
    <lineage>
        <taxon>Bacteria</taxon>
        <taxon>Bacillati</taxon>
        <taxon>Actinomycetota</taxon>
        <taxon>Actinomycetes</taxon>
        <taxon>Micromonosporales</taxon>
        <taxon>Micromonosporaceae</taxon>
        <taxon>Dactylosporangium</taxon>
    </lineage>
</organism>
<dbReference type="SUPFAM" id="SSF46689">
    <property type="entry name" value="Homeodomain-like"/>
    <property type="match status" value="2"/>
</dbReference>